<evidence type="ECO:0000313" key="2">
    <source>
        <dbReference type="EMBL" id="ODS30845.1"/>
    </source>
</evidence>
<accession>A0A1E3X5E0</accession>
<reference evidence="2 3" key="1">
    <citation type="submission" date="2016-07" db="EMBL/GenBank/DDBJ databases">
        <title>Draft genome of Scalindua rubra, obtained from a brine-seawater interface in the Red Sea, sheds light on salt adaptation in anammox bacteria.</title>
        <authorList>
            <person name="Speth D.R."/>
            <person name="Lagkouvardos I."/>
            <person name="Wang Y."/>
            <person name="Qian P.-Y."/>
            <person name="Dutilh B.E."/>
            <person name="Jetten M.S."/>
        </authorList>
    </citation>
    <scope>NUCLEOTIDE SEQUENCE [LARGE SCALE GENOMIC DNA]</scope>
    <source>
        <strain evidence="2">BSI-1</strain>
    </source>
</reference>
<evidence type="ECO:0000256" key="1">
    <source>
        <dbReference type="SAM" id="SignalP"/>
    </source>
</evidence>
<evidence type="ECO:0000313" key="3">
    <source>
        <dbReference type="Proteomes" id="UP000094056"/>
    </source>
</evidence>
<feature type="chain" id="PRO_5009140046" evidence="1">
    <location>
        <begin position="22"/>
        <end position="188"/>
    </location>
</feature>
<gene>
    <name evidence="2" type="ORF">SCARUB_04055</name>
</gene>
<name>A0A1E3X5E0_9BACT</name>
<keyword evidence="1" id="KW-0732">Signal</keyword>
<feature type="signal peptide" evidence="1">
    <location>
        <begin position="1"/>
        <end position="21"/>
    </location>
</feature>
<proteinExistence type="predicted"/>
<organism evidence="2 3">
    <name type="scientific">Candidatus Scalindua rubra</name>
    <dbReference type="NCBI Taxonomy" id="1872076"/>
    <lineage>
        <taxon>Bacteria</taxon>
        <taxon>Pseudomonadati</taxon>
        <taxon>Planctomycetota</taxon>
        <taxon>Candidatus Brocadiia</taxon>
        <taxon>Candidatus Brocadiales</taxon>
        <taxon>Candidatus Scalinduaceae</taxon>
        <taxon>Candidatus Scalindua</taxon>
    </lineage>
</organism>
<dbReference type="Proteomes" id="UP000094056">
    <property type="component" value="Unassembled WGS sequence"/>
</dbReference>
<sequence length="188" mass="21259">MNVKVSCFSFLFILIMCVAFTNVSQGIELNPTKEQIQETIKIGEANPGKKIFKTEFVLPAIFGNWPKFGGGLVKTKLIDVAVMSAMMRKARKSLKKEEIQGMMGSEFLIISYRGGTDVYKIKLKQKMRLIEPKKMIKPEMGNKDPEEHAVFIAASFPYSQLDLNAKTTIMVVKDFGTDKYEVDFSQIK</sequence>
<dbReference type="EMBL" id="MAYW01000170">
    <property type="protein sequence ID" value="ODS30845.1"/>
    <property type="molecule type" value="Genomic_DNA"/>
</dbReference>
<protein>
    <submittedName>
        <fullName evidence="2">Uncharacterized protein</fullName>
    </submittedName>
</protein>
<dbReference type="AlphaFoldDB" id="A0A1E3X5E0"/>
<comment type="caution">
    <text evidence="2">The sequence shown here is derived from an EMBL/GenBank/DDBJ whole genome shotgun (WGS) entry which is preliminary data.</text>
</comment>